<keyword evidence="2" id="KW-0812">Transmembrane</keyword>
<dbReference type="AlphaFoldDB" id="A0A0W1S5W3"/>
<feature type="region of interest" description="Disordered" evidence="1">
    <location>
        <begin position="1"/>
        <end position="21"/>
    </location>
</feature>
<feature type="domain" description="Sodium symporter small subunit" evidence="3">
    <location>
        <begin position="39"/>
        <end position="119"/>
    </location>
</feature>
<feature type="compositionally biased region" description="Polar residues" evidence="1">
    <location>
        <begin position="1"/>
        <end position="19"/>
    </location>
</feature>
<dbReference type="OrthoDB" id="190044at2157"/>
<accession>A0A0W1S5W3</accession>
<dbReference type="RefSeq" id="WP_058572874.1">
    <property type="nucleotide sequence ID" value="NZ_LOPV01000390.1"/>
</dbReference>
<protein>
    <submittedName>
        <fullName evidence="4">Sodium:solute symporter</fullName>
    </submittedName>
</protein>
<evidence type="ECO:0000259" key="3">
    <source>
        <dbReference type="Pfam" id="PF13937"/>
    </source>
</evidence>
<feature type="transmembrane region" description="Helical" evidence="2">
    <location>
        <begin position="86"/>
        <end position="105"/>
    </location>
</feature>
<keyword evidence="2" id="KW-0472">Membrane</keyword>
<keyword evidence="2" id="KW-1133">Transmembrane helix</keyword>
<evidence type="ECO:0000256" key="2">
    <source>
        <dbReference type="SAM" id="Phobius"/>
    </source>
</evidence>
<evidence type="ECO:0000256" key="1">
    <source>
        <dbReference type="SAM" id="MobiDB-lite"/>
    </source>
</evidence>
<dbReference type="EMBL" id="LOPV01000390">
    <property type="protein sequence ID" value="KTG21474.1"/>
    <property type="molecule type" value="Genomic_DNA"/>
</dbReference>
<keyword evidence="5" id="KW-1185">Reference proteome</keyword>
<organism evidence="4 5">
    <name type="scientific">Haloferax profundi</name>
    <dbReference type="NCBI Taxonomy" id="1544718"/>
    <lineage>
        <taxon>Archaea</taxon>
        <taxon>Methanobacteriati</taxon>
        <taxon>Methanobacteriota</taxon>
        <taxon>Stenosarchaea group</taxon>
        <taxon>Halobacteria</taxon>
        <taxon>Halobacteriales</taxon>
        <taxon>Haloferacaceae</taxon>
        <taxon>Haloferax</taxon>
    </lineage>
</organism>
<dbReference type="InterPro" id="IPR019886">
    <property type="entry name" value="Na_symporter_ssu"/>
</dbReference>
<comment type="caution">
    <text evidence="4">The sequence shown here is derived from an EMBL/GenBank/DDBJ whole genome shotgun (WGS) entry which is preliminary data.</text>
</comment>
<dbReference type="NCBIfam" id="TIGR03647">
    <property type="entry name" value="Na_symport_sm"/>
    <property type="match status" value="1"/>
</dbReference>
<sequence length="144" mass="15804">MTTNTGGSQNGPRETQTKAAQHEEIDYLDREVNLLKPSTPFMRDHLKIIWTGFIVWSLVTFGPPVLTYVAPELMTSQLPVIGFPAHYFLVGFVSPTSSLVLAFIYSRKRDQLDQTYGIDHAAAMEDVNATGRGETAAADGGVTE</sequence>
<feature type="transmembrane region" description="Helical" evidence="2">
    <location>
        <begin position="48"/>
        <end position="66"/>
    </location>
</feature>
<proteinExistence type="predicted"/>
<dbReference type="Proteomes" id="UP000053157">
    <property type="component" value="Unassembled WGS sequence"/>
</dbReference>
<name>A0A0W1S5W3_9EURY</name>
<evidence type="ECO:0000313" key="5">
    <source>
        <dbReference type="Proteomes" id="UP000053157"/>
    </source>
</evidence>
<reference evidence="4 5" key="1">
    <citation type="submission" date="2015-12" db="EMBL/GenBank/DDBJ databases">
        <title>Haloferax profundi sp. nov. isolated from the Discovery deep brine-seawater interface in the Red Sea.</title>
        <authorList>
            <person name="Zhang G."/>
            <person name="Stingl U."/>
            <person name="Rashid M."/>
        </authorList>
    </citation>
    <scope>NUCLEOTIDE SEQUENCE [LARGE SCALE GENOMIC DNA]</scope>
    <source>
        <strain evidence="4 5">SB29</strain>
    </source>
</reference>
<dbReference type="Pfam" id="PF13937">
    <property type="entry name" value="DUF4212"/>
    <property type="match status" value="1"/>
</dbReference>
<evidence type="ECO:0000313" key="4">
    <source>
        <dbReference type="EMBL" id="KTG21474.1"/>
    </source>
</evidence>
<gene>
    <name evidence="4" type="ORF">AUR66_17150</name>
</gene>